<dbReference type="VEuPathDB" id="AmoebaDB:EHI7A_018430"/>
<dbReference type="InterPro" id="IPR012677">
    <property type="entry name" value="Nucleotide-bd_a/b_plait_sf"/>
</dbReference>
<dbReference type="GO" id="GO:0003723">
    <property type="term" value="F:RNA binding"/>
    <property type="evidence" value="ECO:0007669"/>
    <property type="project" value="UniProtKB-UniRule"/>
</dbReference>
<organism evidence="3 4">
    <name type="scientific">Entamoeba histolytica</name>
    <dbReference type="NCBI Taxonomy" id="5759"/>
    <lineage>
        <taxon>Eukaryota</taxon>
        <taxon>Amoebozoa</taxon>
        <taxon>Evosea</taxon>
        <taxon>Archamoebae</taxon>
        <taxon>Mastigamoebida</taxon>
        <taxon>Entamoebidae</taxon>
        <taxon>Entamoeba</taxon>
    </lineage>
</organism>
<proteinExistence type="predicted"/>
<dbReference type="AlphaFoldDB" id="A0A5K1VUW2"/>
<dbReference type="SMART" id="SM00360">
    <property type="entry name" value="RRM"/>
    <property type="match status" value="2"/>
</dbReference>
<evidence type="ECO:0000313" key="4">
    <source>
        <dbReference type="Proteomes" id="UP000078387"/>
    </source>
</evidence>
<feature type="domain" description="RRM" evidence="2">
    <location>
        <begin position="94"/>
        <end position="166"/>
    </location>
</feature>
<gene>
    <name evidence="3" type="ORF">CL6EHI_177560</name>
</gene>
<dbReference type="PROSITE" id="PS50102">
    <property type="entry name" value="RRM"/>
    <property type="match status" value="2"/>
</dbReference>
<dbReference type="VEuPathDB" id="AmoebaDB:KM1_046520"/>
<dbReference type="OMA" id="GSIDWNI"/>
<dbReference type="PANTHER" id="PTHR23147">
    <property type="entry name" value="SERINE/ARGININE RICH SPLICING FACTOR"/>
    <property type="match status" value="1"/>
</dbReference>
<dbReference type="Gene3D" id="3.30.70.330">
    <property type="match status" value="2"/>
</dbReference>
<dbReference type="EMBL" id="BDEQ01000001">
    <property type="protein sequence ID" value="GAT93713.1"/>
    <property type="molecule type" value="Genomic_DNA"/>
</dbReference>
<evidence type="ECO:0000259" key="2">
    <source>
        <dbReference type="PROSITE" id="PS50102"/>
    </source>
</evidence>
<evidence type="ECO:0000256" key="1">
    <source>
        <dbReference type="PROSITE-ProRule" id="PRU00176"/>
    </source>
</evidence>
<name>A0A5K1VUW2_ENTHI</name>
<dbReference type="VEuPathDB" id="AmoebaDB:EHI8A_017310"/>
<accession>A0A5K1VUW2</accession>
<dbReference type="VEuPathDB" id="AmoebaDB:EHI5A_031670"/>
<keyword evidence="1" id="KW-0694">RNA-binding</keyword>
<evidence type="ECO:0000313" key="3">
    <source>
        <dbReference type="EMBL" id="GAT93713.1"/>
    </source>
</evidence>
<dbReference type="Proteomes" id="UP000078387">
    <property type="component" value="Unassembled WGS sequence"/>
</dbReference>
<dbReference type="Pfam" id="PF00076">
    <property type="entry name" value="RRM_1"/>
    <property type="match status" value="2"/>
</dbReference>
<dbReference type="VEuPathDB" id="AmoebaDB:EHI_177560"/>
<dbReference type="InterPro" id="IPR000504">
    <property type="entry name" value="RRM_dom"/>
</dbReference>
<dbReference type="SUPFAM" id="SSF54928">
    <property type="entry name" value="RNA-binding domain, RBD"/>
    <property type="match status" value="2"/>
</dbReference>
<protein>
    <submittedName>
        <fullName evidence="3">RNA recognition motif domain containing protein</fullName>
    </submittedName>
</protein>
<dbReference type="InterPro" id="IPR035979">
    <property type="entry name" value="RBD_domain_sf"/>
</dbReference>
<reference evidence="3 4" key="1">
    <citation type="submission" date="2016-05" db="EMBL/GenBank/DDBJ databases">
        <title>First whole genome sequencing of Entamoeba histolytica HM1:IMSS-clone-6.</title>
        <authorList>
            <person name="Mukherjee Avik.K."/>
            <person name="Izumyama S."/>
            <person name="Nakada-Tsukui K."/>
            <person name="Nozaki T."/>
        </authorList>
    </citation>
    <scope>NUCLEOTIDE SEQUENCE [LARGE SCALE GENOMIC DNA]</scope>
    <source>
        <strain evidence="3 4">HM1:IMSS clone 6</strain>
    </source>
</reference>
<dbReference type="CDD" id="cd00590">
    <property type="entry name" value="RRM_SF"/>
    <property type="match status" value="2"/>
</dbReference>
<feature type="domain" description="RRM" evidence="2">
    <location>
        <begin position="5"/>
        <end position="83"/>
    </location>
</feature>
<dbReference type="InterPro" id="IPR050907">
    <property type="entry name" value="SRSF"/>
</dbReference>
<sequence length="281" mass="31922">MNSSTTVFVARIGNRREKGLRYLCGYYGEIMEVTLLSDGEKKKACGFVKFKRVEDAIRCVCDAKEKKGIFAENNKVIIEWAKSSQIKESDLDKTTLYVTGMSKCDESFIKSKMEVYGLIQKITIPRGEQTYAFVKFANENDASKAKDAENGKEWNGKRVVIEFSEAQTSKRNRRQKATMKRFAQFFGAISSPASPGLEYCSTDESGSQEEYDSCDDCLLTQKEEDEPDNIISCSIDWNILANHYGTPALWESDEEELPIFASLRQKEEKINLPLCIESILY</sequence>
<comment type="caution">
    <text evidence="3">The sequence shown here is derived from an EMBL/GenBank/DDBJ whole genome shotgun (WGS) entry which is preliminary data.</text>
</comment>